<accession>A0A5S3YV85</accession>
<dbReference type="GO" id="GO:0005524">
    <property type="term" value="F:ATP binding"/>
    <property type="evidence" value="ECO:0007669"/>
    <property type="project" value="UniProtKB-KW"/>
</dbReference>
<evidence type="ECO:0000313" key="1">
    <source>
        <dbReference type="EMBL" id="TMP81833.1"/>
    </source>
</evidence>
<feature type="non-terminal residue" evidence="1">
    <location>
        <position position="1"/>
    </location>
</feature>
<reference evidence="1 2" key="1">
    <citation type="submission" date="2017-12" db="EMBL/GenBank/DDBJ databases">
        <authorList>
            <person name="Paulsen S."/>
            <person name="Gram L.K."/>
        </authorList>
    </citation>
    <scope>NUCLEOTIDE SEQUENCE [LARGE SCALE GENOMIC DNA]</scope>
    <source>
        <strain evidence="1 2">S2897</strain>
    </source>
</reference>
<gene>
    <name evidence="1" type="ORF">CWC05_19595</name>
</gene>
<keyword evidence="1" id="KW-0067">ATP-binding</keyword>
<name>A0A5S3YV85_9GAMM</name>
<evidence type="ECO:0000313" key="2">
    <source>
        <dbReference type="Proteomes" id="UP000305874"/>
    </source>
</evidence>
<sequence length="36" mass="3968">QAQKQCVVTPLQSKSHGHAYACHFPLLKEKSKCSPS</sequence>
<protein>
    <submittedName>
        <fullName evidence="1">Peptide ABC transporter ATP-binding protein</fullName>
    </submittedName>
</protein>
<keyword evidence="1" id="KW-0547">Nucleotide-binding</keyword>
<comment type="caution">
    <text evidence="1">The sequence shown here is derived from an EMBL/GenBank/DDBJ whole genome shotgun (WGS) entry which is preliminary data.</text>
</comment>
<organism evidence="1 2">
    <name type="scientific">Pseudoalteromonas ruthenica</name>
    <dbReference type="NCBI Taxonomy" id="151081"/>
    <lineage>
        <taxon>Bacteria</taxon>
        <taxon>Pseudomonadati</taxon>
        <taxon>Pseudomonadota</taxon>
        <taxon>Gammaproteobacteria</taxon>
        <taxon>Alteromonadales</taxon>
        <taxon>Pseudoalteromonadaceae</taxon>
        <taxon>Pseudoalteromonas</taxon>
    </lineage>
</organism>
<reference evidence="2" key="2">
    <citation type="submission" date="2019-06" db="EMBL/GenBank/DDBJ databases">
        <title>Co-occurence of chitin degradation, pigmentation and bioactivity in marine Pseudoalteromonas.</title>
        <authorList>
            <person name="Sonnenschein E.C."/>
            <person name="Bech P.K."/>
        </authorList>
    </citation>
    <scope>NUCLEOTIDE SEQUENCE [LARGE SCALE GENOMIC DNA]</scope>
    <source>
        <strain evidence="2">S2897</strain>
    </source>
</reference>
<proteinExistence type="predicted"/>
<dbReference type="Proteomes" id="UP000305874">
    <property type="component" value="Unassembled WGS sequence"/>
</dbReference>
<dbReference type="AlphaFoldDB" id="A0A5S3YV85"/>
<dbReference type="EMBL" id="PNCG01000178">
    <property type="protein sequence ID" value="TMP81833.1"/>
    <property type="molecule type" value="Genomic_DNA"/>
</dbReference>